<sequence length="41" mass="4944">MIFFILLPWFDNNPVKRKKLEMNPTNLTNIRLLNSYTGRSF</sequence>
<protein>
    <submittedName>
        <fullName evidence="1">Uncharacterized protein</fullName>
    </submittedName>
</protein>
<name>A0A5J4PHW5_9ZZZZ</name>
<proteinExistence type="predicted"/>
<comment type="caution">
    <text evidence="1">The sequence shown here is derived from an EMBL/GenBank/DDBJ whole genome shotgun (WGS) entry which is preliminary data.</text>
</comment>
<organism evidence="1">
    <name type="scientific">termite gut metagenome</name>
    <dbReference type="NCBI Taxonomy" id="433724"/>
    <lineage>
        <taxon>unclassified sequences</taxon>
        <taxon>metagenomes</taxon>
        <taxon>organismal metagenomes</taxon>
    </lineage>
</organism>
<dbReference type="EMBL" id="SNRY01008724">
    <property type="protein sequence ID" value="KAA6308073.1"/>
    <property type="molecule type" value="Genomic_DNA"/>
</dbReference>
<gene>
    <name evidence="1" type="ORF">EZS27_040252</name>
</gene>
<reference evidence="1" key="1">
    <citation type="submission" date="2019-03" db="EMBL/GenBank/DDBJ databases">
        <title>Single cell metagenomics reveals metabolic interactions within the superorganism composed of flagellate Streblomastix strix and complex community of Bacteroidetes bacteria on its surface.</title>
        <authorList>
            <person name="Treitli S.C."/>
            <person name="Kolisko M."/>
            <person name="Husnik F."/>
            <person name="Keeling P."/>
            <person name="Hampl V."/>
        </authorList>
    </citation>
    <scope>NUCLEOTIDE SEQUENCE</scope>
    <source>
        <strain evidence="1">STM</strain>
    </source>
</reference>
<accession>A0A5J4PHW5</accession>
<dbReference type="AlphaFoldDB" id="A0A5J4PHW5"/>
<evidence type="ECO:0000313" key="1">
    <source>
        <dbReference type="EMBL" id="KAA6308073.1"/>
    </source>
</evidence>